<organism evidence="2 3">
    <name type="scientific">Candidatus Wolfebacteria bacterium CG03_land_8_20_14_0_80_40_12</name>
    <dbReference type="NCBI Taxonomy" id="1975069"/>
    <lineage>
        <taxon>Bacteria</taxon>
        <taxon>Candidatus Wolfeibacteriota</taxon>
    </lineage>
</organism>
<sequence>MKYNKKILIILIIILIALVAFLVWAGLFSAQKTNPDLSANLTAFAQCLASKNITMYGAVWCSWCKKEKASFGNAFKYVPYVECSENVEKCLNLGIEGYPTWIFSSDKRFIGYQGLEKLSKESNCLLVEE</sequence>
<feature type="transmembrane region" description="Helical" evidence="1">
    <location>
        <begin position="7"/>
        <end position="28"/>
    </location>
</feature>
<evidence type="ECO:0000256" key="1">
    <source>
        <dbReference type="SAM" id="Phobius"/>
    </source>
</evidence>
<name>A0A2M7B6C8_9BACT</name>
<dbReference type="EMBL" id="PEVJ01000003">
    <property type="protein sequence ID" value="PIU98681.1"/>
    <property type="molecule type" value="Genomic_DNA"/>
</dbReference>
<reference evidence="3" key="1">
    <citation type="submission" date="2017-09" db="EMBL/GenBank/DDBJ databases">
        <title>Depth-based differentiation of microbial function through sediment-hosted aquifers and enrichment of novel symbionts in the deep terrestrial subsurface.</title>
        <authorList>
            <person name="Probst A.J."/>
            <person name="Ladd B."/>
            <person name="Jarett J.K."/>
            <person name="Geller-Mcgrath D.E."/>
            <person name="Sieber C.M.K."/>
            <person name="Emerson J.B."/>
            <person name="Anantharaman K."/>
            <person name="Thomas B.C."/>
            <person name="Malmstrom R."/>
            <person name="Stieglmeier M."/>
            <person name="Klingl A."/>
            <person name="Woyke T."/>
            <person name="Ryan C.M."/>
            <person name="Banfield J.F."/>
        </authorList>
    </citation>
    <scope>NUCLEOTIDE SEQUENCE [LARGE SCALE GENOMIC DNA]</scope>
</reference>
<keyword evidence="1" id="KW-0472">Membrane</keyword>
<evidence type="ECO:0000313" key="3">
    <source>
        <dbReference type="Proteomes" id="UP000228949"/>
    </source>
</evidence>
<dbReference type="Proteomes" id="UP000228949">
    <property type="component" value="Unassembled WGS sequence"/>
</dbReference>
<keyword evidence="1" id="KW-1133">Transmembrane helix</keyword>
<comment type="caution">
    <text evidence="2">The sequence shown here is derived from an EMBL/GenBank/DDBJ whole genome shotgun (WGS) entry which is preliminary data.</text>
</comment>
<dbReference type="SUPFAM" id="SSF52833">
    <property type="entry name" value="Thioredoxin-like"/>
    <property type="match status" value="1"/>
</dbReference>
<dbReference type="InterPro" id="IPR036249">
    <property type="entry name" value="Thioredoxin-like_sf"/>
</dbReference>
<accession>A0A2M7B6C8</accession>
<evidence type="ECO:0008006" key="4">
    <source>
        <dbReference type="Google" id="ProtNLM"/>
    </source>
</evidence>
<gene>
    <name evidence="2" type="ORF">COS61_00075</name>
</gene>
<protein>
    <recommendedName>
        <fullName evidence="4">Thioredoxin domain-containing protein</fullName>
    </recommendedName>
</protein>
<dbReference type="PANTHER" id="PTHR34573">
    <property type="entry name" value="VKC DOMAIN-CONTAINING PROTEIN"/>
    <property type="match status" value="1"/>
</dbReference>
<dbReference type="Gene3D" id="3.40.30.10">
    <property type="entry name" value="Glutaredoxin"/>
    <property type="match status" value="1"/>
</dbReference>
<proteinExistence type="predicted"/>
<dbReference type="PANTHER" id="PTHR34573:SF1">
    <property type="entry name" value="VITAMIN K EPOXIDE REDUCTASE DOMAIN-CONTAINING PROTEIN"/>
    <property type="match status" value="1"/>
</dbReference>
<evidence type="ECO:0000313" key="2">
    <source>
        <dbReference type="EMBL" id="PIU98681.1"/>
    </source>
</evidence>
<dbReference type="AlphaFoldDB" id="A0A2M7B6C8"/>
<keyword evidence="1" id="KW-0812">Transmembrane</keyword>